<dbReference type="GO" id="GO:0005886">
    <property type="term" value="C:plasma membrane"/>
    <property type="evidence" value="ECO:0007669"/>
    <property type="project" value="UniProtKB-SubCell"/>
</dbReference>
<dbReference type="InterPro" id="IPR036890">
    <property type="entry name" value="HATPase_C_sf"/>
</dbReference>
<dbReference type="PROSITE" id="PS50109">
    <property type="entry name" value="HIS_KIN"/>
    <property type="match status" value="1"/>
</dbReference>
<sequence>MNLHNNWSILLWRPATLLTWMVVAEGPAHVLTNRSVTGMWDGLPPHEASASTKFPCKSIDDNEYPRGGGDHLSKAGPPPSPSSATNSSDRLRLSSSWETHNPAGGPPTGSIVRKSGLRHHLRLLHPNRARQPARMKPPVWHQCRPHSIRGQITVLAGVMVALTLVTAGAGMYSMTQPGTTRSRNGLHQAALVTDDVHPGPAAGHSGPRVRDVRLAGITAPGLADFGRPDPLQLIMALECAGLIALAMWVTWKTTGKLLRPVEVVSAELAMVDLSALPARTSEPRNAREITRLCHSINNLLERLHETKQEIEEIGDRRRQSVSDLAHELRNPIAGLRVQLEEAQKDPGRVQLPELLSTTLNQVNRLQAIIDDILFLARMKTCPPTERQQLDLAVLVQIEIAQRSDRHRVGLQLTHGTTVTAVPSQIRRLLANLLDNAQRHSRHFVCVEVCATHAIVELAVSDDGPGIAEADRERVFHRFTRLDDARRLDHNGTGLGLAIARDIAHAHHGTLSAEESTTGGSRFILRLPHVRPGEMGSL</sequence>
<keyword evidence="8 12" id="KW-1133">Transmembrane helix</keyword>
<dbReference type="Gene3D" id="3.30.565.10">
    <property type="entry name" value="Histidine kinase-like ATPase, C-terminal domain"/>
    <property type="match status" value="1"/>
</dbReference>
<dbReference type="SMART" id="SM00387">
    <property type="entry name" value="HATPase_c"/>
    <property type="match status" value="1"/>
</dbReference>
<evidence type="ECO:0000256" key="10">
    <source>
        <dbReference type="ARBA" id="ARBA00023136"/>
    </source>
</evidence>
<dbReference type="PRINTS" id="PR00344">
    <property type="entry name" value="BCTRLSENSOR"/>
</dbReference>
<keyword evidence="4" id="KW-0597">Phosphoprotein</keyword>
<evidence type="ECO:0000313" key="16">
    <source>
        <dbReference type="Proteomes" id="UP000198282"/>
    </source>
</evidence>
<feature type="compositionally biased region" description="Polar residues" evidence="11">
    <location>
        <begin position="84"/>
        <end position="99"/>
    </location>
</feature>
<evidence type="ECO:0000259" key="13">
    <source>
        <dbReference type="PROSITE" id="PS50109"/>
    </source>
</evidence>
<evidence type="ECO:0000256" key="1">
    <source>
        <dbReference type="ARBA" id="ARBA00000085"/>
    </source>
</evidence>
<dbReference type="EC" id="2.7.13.3" evidence="3"/>
<dbReference type="PROSITE" id="PS50885">
    <property type="entry name" value="HAMP"/>
    <property type="match status" value="1"/>
</dbReference>
<dbReference type="InterPro" id="IPR003660">
    <property type="entry name" value="HAMP_dom"/>
</dbReference>
<dbReference type="InterPro" id="IPR003594">
    <property type="entry name" value="HATPase_dom"/>
</dbReference>
<dbReference type="SMART" id="SM00388">
    <property type="entry name" value="HisKA"/>
    <property type="match status" value="1"/>
</dbReference>
<evidence type="ECO:0000256" key="2">
    <source>
        <dbReference type="ARBA" id="ARBA00004236"/>
    </source>
</evidence>
<gene>
    <name evidence="15" type="ORF">SAMN05216276_1002258</name>
</gene>
<organism evidence="15 16">
    <name type="scientific">Streptosporangium subroseum</name>
    <dbReference type="NCBI Taxonomy" id="106412"/>
    <lineage>
        <taxon>Bacteria</taxon>
        <taxon>Bacillati</taxon>
        <taxon>Actinomycetota</taxon>
        <taxon>Actinomycetes</taxon>
        <taxon>Streptosporangiales</taxon>
        <taxon>Streptosporangiaceae</taxon>
        <taxon>Streptosporangium</taxon>
    </lineage>
</organism>
<evidence type="ECO:0000259" key="14">
    <source>
        <dbReference type="PROSITE" id="PS50885"/>
    </source>
</evidence>
<feature type="compositionally biased region" description="Basic and acidic residues" evidence="11">
    <location>
        <begin position="58"/>
        <end position="73"/>
    </location>
</feature>
<feature type="domain" description="HAMP" evidence="14">
    <location>
        <begin position="255"/>
        <end position="308"/>
    </location>
</feature>
<dbReference type="InterPro" id="IPR050428">
    <property type="entry name" value="TCS_sensor_his_kinase"/>
</dbReference>
<evidence type="ECO:0000256" key="11">
    <source>
        <dbReference type="SAM" id="MobiDB-lite"/>
    </source>
</evidence>
<dbReference type="EMBL" id="FZOD01000002">
    <property type="protein sequence ID" value="SNS01021.1"/>
    <property type="molecule type" value="Genomic_DNA"/>
</dbReference>
<dbReference type="SUPFAM" id="SSF47384">
    <property type="entry name" value="Homodimeric domain of signal transducing histidine kinase"/>
    <property type="match status" value="1"/>
</dbReference>
<dbReference type="InterPro" id="IPR036097">
    <property type="entry name" value="HisK_dim/P_sf"/>
</dbReference>
<evidence type="ECO:0000313" key="15">
    <source>
        <dbReference type="EMBL" id="SNS01021.1"/>
    </source>
</evidence>
<evidence type="ECO:0000256" key="5">
    <source>
        <dbReference type="ARBA" id="ARBA00022679"/>
    </source>
</evidence>
<dbReference type="Gene3D" id="1.10.287.130">
    <property type="match status" value="1"/>
</dbReference>
<dbReference type="Pfam" id="PF00512">
    <property type="entry name" value="HisKA"/>
    <property type="match status" value="1"/>
</dbReference>
<evidence type="ECO:0000256" key="9">
    <source>
        <dbReference type="ARBA" id="ARBA00023012"/>
    </source>
</evidence>
<comment type="catalytic activity">
    <reaction evidence="1">
        <text>ATP + protein L-histidine = ADP + protein N-phospho-L-histidine.</text>
        <dbReference type="EC" id="2.7.13.3"/>
    </reaction>
</comment>
<feature type="transmembrane region" description="Helical" evidence="12">
    <location>
        <begin position="152"/>
        <end position="174"/>
    </location>
</feature>
<keyword evidence="5" id="KW-0808">Transferase</keyword>
<proteinExistence type="predicted"/>
<comment type="subcellular location">
    <subcellularLocation>
        <location evidence="2">Cell membrane</location>
    </subcellularLocation>
</comment>
<dbReference type="AlphaFoldDB" id="A0A239B078"/>
<dbReference type="InterPro" id="IPR003661">
    <property type="entry name" value="HisK_dim/P_dom"/>
</dbReference>
<keyword evidence="16" id="KW-1185">Reference proteome</keyword>
<dbReference type="Proteomes" id="UP000198282">
    <property type="component" value="Unassembled WGS sequence"/>
</dbReference>
<keyword evidence="10 12" id="KW-0472">Membrane</keyword>
<accession>A0A239B078</accession>
<dbReference type="SUPFAM" id="SSF55874">
    <property type="entry name" value="ATPase domain of HSP90 chaperone/DNA topoisomerase II/histidine kinase"/>
    <property type="match status" value="1"/>
</dbReference>
<dbReference type="PANTHER" id="PTHR45436:SF5">
    <property type="entry name" value="SENSOR HISTIDINE KINASE TRCS"/>
    <property type="match status" value="1"/>
</dbReference>
<evidence type="ECO:0000256" key="12">
    <source>
        <dbReference type="SAM" id="Phobius"/>
    </source>
</evidence>
<dbReference type="GO" id="GO:0000155">
    <property type="term" value="F:phosphorelay sensor kinase activity"/>
    <property type="evidence" value="ECO:0007669"/>
    <property type="project" value="InterPro"/>
</dbReference>
<evidence type="ECO:0000256" key="7">
    <source>
        <dbReference type="ARBA" id="ARBA00022777"/>
    </source>
</evidence>
<feature type="domain" description="Histidine kinase" evidence="13">
    <location>
        <begin position="323"/>
        <end position="530"/>
    </location>
</feature>
<keyword evidence="9" id="KW-0902">Two-component regulatory system</keyword>
<keyword evidence="6 12" id="KW-0812">Transmembrane</keyword>
<feature type="region of interest" description="Disordered" evidence="11">
    <location>
        <begin position="42"/>
        <end position="113"/>
    </location>
</feature>
<keyword evidence="7 15" id="KW-0418">Kinase</keyword>
<protein>
    <recommendedName>
        <fullName evidence="3">histidine kinase</fullName>
        <ecNumber evidence="3">2.7.13.3</ecNumber>
    </recommendedName>
</protein>
<dbReference type="CDD" id="cd00082">
    <property type="entry name" value="HisKA"/>
    <property type="match status" value="1"/>
</dbReference>
<dbReference type="InterPro" id="IPR005467">
    <property type="entry name" value="His_kinase_dom"/>
</dbReference>
<dbReference type="PANTHER" id="PTHR45436">
    <property type="entry name" value="SENSOR HISTIDINE KINASE YKOH"/>
    <property type="match status" value="1"/>
</dbReference>
<dbReference type="RefSeq" id="WP_179281857.1">
    <property type="nucleotide sequence ID" value="NZ_FZOD01000002.1"/>
</dbReference>
<evidence type="ECO:0000256" key="8">
    <source>
        <dbReference type="ARBA" id="ARBA00022989"/>
    </source>
</evidence>
<evidence type="ECO:0000256" key="6">
    <source>
        <dbReference type="ARBA" id="ARBA00022692"/>
    </source>
</evidence>
<evidence type="ECO:0000256" key="4">
    <source>
        <dbReference type="ARBA" id="ARBA00022553"/>
    </source>
</evidence>
<name>A0A239B078_9ACTN</name>
<reference evidence="15 16" key="1">
    <citation type="submission" date="2017-06" db="EMBL/GenBank/DDBJ databases">
        <authorList>
            <person name="Kim H.J."/>
            <person name="Triplett B.A."/>
        </authorList>
    </citation>
    <scope>NUCLEOTIDE SEQUENCE [LARGE SCALE GENOMIC DNA]</scope>
    <source>
        <strain evidence="15 16">CGMCC 4.2132</strain>
    </source>
</reference>
<dbReference type="Pfam" id="PF02518">
    <property type="entry name" value="HATPase_c"/>
    <property type="match status" value="1"/>
</dbReference>
<evidence type="ECO:0000256" key="3">
    <source>
        <dbReference type="ARBA" id="ARBA00012438"/>
    </source>
</evidence>
<dbReference type="InterPro" id="IPR004358">
    <property type="entry name" value="Sig_transdc_His_kin-like_C"/>
</dbReference>